<feature type="compositionally biased region" description="Basic and acidic residues" evidence="4">
    <location>
        <begin position="112"/>
        <end position="124"/>
    </location>
</feature>
<protein>
    <recommendedName>
        <fullName evidence="3">Small ribosomal subunit protein bS16</fullName>
    </recommendedName>
</protein>
<dbReference type="GO" id="GO:0005737">
    <property type="term" value="C:cytoplasm"/>
    <property type="evidence" value="ECO:0007669"/>
    <property type="project" value="UniProtKB-ARBA"/>
</dbReference>
<reference evidence="6" key="1">
    <citation type="submission" date="2017-09" db="EMBL/GenBank/DDBJ databases">
        <title>Depth-based differentiation of microbial function through sediment-hosted aquifers and enrichment of novel symbionts in the deep terrestrial subsurface.</title>
        <authorList>
            <person name="Probst A.J."/>
            <person name="Ladd B."/>
            <person name="Jarett J.K."/>
            <person name="Geller-Mcgrath D.E."/>
            <person name="Sieber C.M.K."/>
            <person name="Emerson J.B."/>
            <person name="Anantharaman K."/>
            <person name="Thomas B.C."/>
            <person name="Malmstrom R."/>
            <person name="Stieglmeier M."/>
            <person name="Klingl A."/>
            <person name="Woyke T."/>
            <person name="Ryan C.M."/>
            <person name="Banfield J.F."/>
        </authorList>
    </citation>
    <scope>NUCLEOTIDE SEQUENCE [LARGE SCALE GENOMIC DNA]</scope>
</reference>
<dbReference type="NCBIfam" id="TIGR00002">
    <property type="entry name" value="S16"/>
    <property type="match status" value="1"/>
</dbReference>
<organism evidence="5 6">
    <name type="scientific">Candidatus Berkelbacteria bacterium CG_4_10_14_0_2_um_filter_35_9_33_12</name>
    <dbReference type="NCBI Taxonomy" id="1974499"/>
    <lineage>
        <taxon>Bacteria</taxon>
        <taxon>Candidatus Berkelbacteria</taxon>
    </lineage>
</organism>
<dbReference type="PANTHER" id="PTHR12919">
    <property type="entry name" value="30S RIBOSOMAL PROTEIN S16"/>
    <property type="match status" value="1"/>
</dbReference>
<evidence type="ECO:0000256" key="1">
    <source>
        <dbReference type="ARBA" id="ARBA00022980"/>
    </source>
</evidence>
<gene>
    <name evidence="3 5" type="primary">rpsP</name>
    <name evidence="5" type="ORF">COX60_02835</name>
</gene>
<name>A0A2M7W3K9_9BACT</name>
<sequence>MLKIRLQRVGRRNLVLYRIVVAEQTAPVKGKFIAKIGTYNPKTKIITLNKEAVLRWLNFGAQPTNTISKLFKKEKIEHKLISVHTFNKKVKKKKDSDKKTNNQLNSPMVESEINKDEKIKENKE</sequence>
<dbReference type="GO" id="GO:0003735">
    <property type="term" value="F:structural constituent of ribosome"/>
    <property type="evidence" value="ECO:0007669"/>
    <property type="project" value="InterPro"/>
</dbReference>
<keyword evidence="1 3" id="KW-0689">Ribosomal protein</keyword>
<dbReference type="GO" id="GO:0006412">
    <property type="term" value="P:translation"/>
    <property type="evidence" value="ECO:0007669"/>
    <property type="project" value="UniProtKB-UniRule"/>
</dbReference>
<dbReference type="Pfam" id="PF00886">
    <property type="entry name" value="Ribosomal_S16"/>
    <property type="match status" value="1"/>
</dbReference>
<keyword evidence="2 3" id="KW-0687">Ribonucleoprotein</keyword>
<dbReference type="PANTHER" id="PTHR12919:SF20">
    <property type="entry name" value="SMALL RIBOSOMAL SUBUNIT PROTEIN BS16M"/>
    <property type="match status" value="1"/>
</dbReference>
<evidence type="ECO:0000256" key="3">
    <source>
        <dbReference type="HAMAP-Rule" id="MF_00385"/>
    </source>
</evidence>
<dbReference type="SUPFAM" id="SSF54565">
    <property type="entry name" value="Ribosomal protein S16"/>
    <property type="match status" value="1"/>
</dbReference>
<proteinExistence type="inferred from homology"/>
<comment type="similarity">
    <text evidence="3">Belongs to the bacterial ribosomal protein bS16 family.</text>
</comment>
<evidence type="ECO:0000313" key="5">
    <source>
        <dbReference type="EMBL" id="PJA20088.1"/>
    </source>
</evidence>
<dbReference type="Gene3D" id="3.30.1320.10">
    <property type="match status" value="1"/>
</dbReference>
<dbReference type="InterPro" id="IPR023803">
    <property type="entry name" value="Ribosomal_bS16_dom_sf"/>
</dbReference>
<dbReference type="Proteomes" id="UP000230137">
    <property type="component" value="Unassembled WGS sequence"/>
</dbReference>
<evidence type="ECO:0000313" key="6">
    <source>
        <dbReference type="Proteomes" id="UP000230137"/>
    </source>
</evidence>
<evidence type="ECO:0000256" key="4">
    <source>
        <dbReference type="SAM" id="MobiDB-lite"/>
    </source>
</evidence>
<evidence type="ECO:0000256" key="2">
    <source>
        <dbReference type="ARBA" id="ARBA00023274"/>
    </source>
</evidence>
<feature type="region of interest" description="Disordered" evidence="4">
    <location>
        <begin position="89"/>
        <end position="124"/>
    </location>
</feature>
<comment type="caution">
    <text evidence="5">The sequence shown here is derived from an EMBL/GenBank/DDBJ whole genome shotgun (WGS) entry which is preliminary data.</text>
</comment>
<accession>A0A2M7W3K9</accession>
<dbReference type="EMBL" id="PFQF01000039">
    <property type="protein sequence ID" value="PJA20088.1"/>
    <property type="molecule type" value="Genomic_DNA"/>
</dbReference>
<dbReference type="GO" id="GO:0015935">
    <property type="term" value="C:small ribosomal subunit"/>
    <property type="evidence" value="ECO:0007669"/>
    <property type="project" value="TreeGrafter"/>
</dbReference>
<dbReference type="AlphaFoldDB" id="A0A2M7W3K9"/>
<dbReference type="HAMAP" id="MF_00385">
    <property type="entry name" value="Ribosomal_bS16"/>
    <property type="match status" value="1"/>
</dbReference>
<dbReference type="InterPro" id="IPR000307">
    <property type="entry name" value="Ribosomal_bS16"/>
</dbReference>